<accession>C4J044</accession>
<dbReference type="AlphaFoldDB" id="C4J044"/>
<reference evidence="1" key="1">
    <citation type="journal article" date="2009" name="PLoS Genet.">
        <title>Sequencing, mapping, and analysis of 27,455 maize full-length cDNAs.</title>
        <authorList>
            <person name="Soderlund C."/>
            <person name="Descour A."/>
            <person name="Kudrna D."/>
            <person name="Bomhoff M."/>
            <person name="Boyd L."/>
            <person name="Currie J."/>
            <person name="Angelova A."/>
            <person name="Collura K."/>
            <person name="Wissotski M."/>
            <person name="Ashley E."/>
            <person name="Morrow D."/>
            <person name="Fernandes J."/>
            <person name="Walbot V."/>
            <person name="Yu Y."/>
        </authorList>
    </citation>
    <scope>NUCLEOTIDE SEQUENCE</scope>
    <source>
        <strain evidence="1">B73</strain>
    </source>
</reference>
<name>C4J044_MAIZE</name>
<reference evidence="1" key="2">
    <citation type="submission" date="2012-06" db="EMBL/GenBank/DDBJ databases">
        <authorList>
            <person name="Yu Y."/>
            <person name="Currie J."/>
            <person name="Lomeli R."/>
            <person name="Angelova A."/>
            <person name="Collura K."/>
            <person name="Wissotski M."/>
            <person name="Campos D."/>
            <person name="Kudrna D."/>
            <person name="Golser W."/>
            <person name="Ashely E."/>
            <person name="Descour A."/>
            <person name="Fernandes J."/>
            <person name="Soderlund C."/>
            <person name="Walbot V."/>
        </authorList>
    </citation>
    <scope>NUCLEOTIDE SEQUENCE</scope>
    <source>
        <strain evidence="1">B73</strain>
    </source>
</reference>
<sequence>MGSDDWAVTRRPRGSGLSCFCSSFTGLTAVCSTETGCRTLTYSSIPSTLGSARRASAMAALVMLARMPLRLHSACRSRRGSVRKSMLSSCCGRRRLSSCPVSFSPRSHFLSVWPPPLVRAGSARLS</sequence>
<protein>
    <submittedName>
        <fullName evidence="1">Uncharacterized protein</fullName>
    </submittedName>
</protein>
<evidence type="ECO:0000313" key="1">
    <source>
        <dbReference type="EMBL" id="ACR34544.1"/>
    </source>
</evidence>
<organism evidence="1">
    <name type="scientific">Zea mays</name>
    <name type="common">Maize</name>
    <dbReference type="NCBI Taxonomy" id="4577"/>
    <lineage>
        <taxon>Eukaryota</taxon>
        <taxon>Viridiplantae</taxon>
        <taxon>Streptophyta</taxon>
        <taxon>Embryophyta</taxon>
        <taxon>Tracheophyta</taxon>
        <taxon>Spermatophyta</taxon>
        <taxon>Magnoliopsida</taxon>
        <taxon>Liliopsida</taxon>
        <taxon>Poales</taxon>
        <taxon>Poaceae</taxon>
        <taxon>PACMAD clade</taxon>
        <taxon>Panicoideae</taxon>
        <taxon>Andropogonodae</taxon>
        <taxon>Andropogoneae</taxon>
        <taxon>Tripsacinae</taxon>
        <taxon>Zea</taxon>
    </lineage>
</organism>
<dbReference type="EMBL" id="BT084191">
    <property type="protein sequence ID" value="ACR34544.1"/>
    <property type="molecule type" value="mRNA"/>
</dbReference>
<proteinExistence type="evidence at transcript level"/>